<dbReference type="PANTHER" id="PTHR23226:SF428">
    <property type="entry name" value="OOCYTE ZINC FINGER PROTEIN XLCOF19"/>
    <property type="match status" value="1"/>
</dbReference>
<keyword evidence="3 6" id="KW-0863">Zinc-finger</keyword>
<evidence type="ECO:0000313" key="10">
    <source>
        <dbReference type="Proteomes" id="UP001176940"/>
    </source>
</evidence>
<proteinExistence type="predicted"/>
<keyword evidence="2" id="KW-0677">Repeat</keyword>
<evidence type="ECO:0000256" key="2">
    <source>
        <dbReference type="ARBA" id="ARBA00022737"/>
    </source>
</evidence>
<dbReference type="EMBL" id="CAUEEQ010032092">
    <property type="protein sequence ID" value="CAJ0950689.1"/>
    <property type="molecule type" value="Genomic_DNA"/>
</dbReference>
<evidence type="ECO:0000313" key="9">
    <source>
        <dbReference type="EMBL" id="CAJ0950689.1"/>
    </source>
</evidence>
<evidence type="ECO:0000256" key="5">
    <source>
        <dbReference type="ARBA" id="ARBA00023125"/>
    </source>
</evidence>
<dbReference type="PROSITE" id="PS50157">
    <property type="entry name" value="ZINC_FINGER_C2H2_2"/>
    <property type="match status" value="4"/>
</dbReference>
<feature type="domain" description="C2H2-type" evidence="8">
    <location>
        <begin position="370"/>
        <end position="397"/>
    </location>
</feature>
<feature type="region of interest" description="Disordered" evidence="7">
    <location>
        <begin position="332"/>
        <end position="363"/>
    </location>
</feature>
<dbReference type="Proteomes" id="UP001176940">
    <property type="component" value="Unassembled WGS sequence"/>
</dbReference>
<dbReference type="SUPFAM" id="SSF57667">
    <property type="entry name" value="beta-beta-alpha zinc fingers"/>
    <property type="match status" value="3"/>
</dbReference>
<keyword evidence="1" id="KW-0479">Metal-binding</keyword>
<evidence type="ECO:0000256" key="1">
    <source>
        <dbReference type="ARBA" id="ARBA00022723"/>
    </source>
</evidence>
<feature type="domain" description="C2H2-type" evidence="8">
    <location>
        <begin position="397"/>
        <end position="424"/>
    </location>
</feature>
<evidence type="ECO:0000256" key="7">
    <source>
        <dbReference type="SAM" id="MobiDB-lite"/>
    </source>
</evidence>
<dbReference type="PANTHER" id="PTHR23226">
    <property type="entry name" value="ZINC FINGER AND SCAN DOMAIN-CONTAINING"/>
    <property type="match status" value="1"/>
</dbReference>
<dbReference type="SMART" id="SM00355">
    <property type="entry name" value="ZnF_C2H2"/>
    <property type="match status" value="4"/>
</dbReference>
<gene>
    <name evidence="9" type="ORF">RIMI_LOCUS13134527</name>
</gene>
<dbReference type="PROSITE" id="PS00028">
    <property type="entry name" value="ZINC_FINGER_C2H2_1"/>
    <property type="match status" value="4"/>
</dbReference>
<name>A0ABN9LWR1_9NEOB</name>
<sequence length="477" mass="53316">MSFLYTGDQNCAQYSKCGQSSDLYRGLAVPPFLLGPEPVVKGLSICIRHFSLQKCDYLDDPHNDITIESHQALSSLGNMVNGLSNQTSAHIIEGSSSCEEKEDVHTPTDHRQQHLFTNIKAESVSCDRRNIADSNTYKSIAEIQHYSSTPVKAEPFSSYEGSFTDPEIYATSNHAPQYASLIILRRKKAQVKVQTLTRLHPELLHISIHLLLRRKLPQIGEETSQTCIYPQIIYILPTSIEEAGSCDGGSVTSPTDLAQQLPSNVLDGPELCDEGRAINTEKYTEAQSSSTHTECENEDVQTNYSLFDKGNLDTDIYALIKHAQAKYTFTRIEDGSSSEEEYPKDHTPTSADHCQQRPPTDAGETVPQTFQCPDCSECFTRKSGLINHRRNHRQEKLTCSKCGKVFSKRSSLQNHLTLHTGEKPYACPICGKCFARKSNLISHETIHSGKASFICAECGRYFVCKVHLTKHQIIHEK</sequence>
<evidence type="ECO:0000256" key="4">
    <source>
        <dbReference type="ARBA" id="ARBA00022833"/>
    </source>
</evidence>
<feature type="domain" description="C2H2-type" evidence="8">
    <location>
        <begin position="453"/>
        <end position="477"/>
    </location>
</feature>
<keyword evidence="5" id="KW-0238">DNA-binding</keyword>
<evidence type="ECO:0000259" key="8">
    <source>
        <dbReference type="PROSITE" id="PS50157"/>
    </source>
</evidence>
<evidence type="ECO:0000256" key="6">
    <source>
        <dbReference type="PROSITE-ProRule" id="PRU00042"/>
    </source>
</evidence>
<dbReference type="InterPro" id="IPR013087">
    <property type="entry name" value="Znf_C2H2_type"/>
</dbReference>
<dbReference type="Gene3D" id="3.30.160.60">
    <property type="entry name" value="Classic Zinc Finger"/>
    <property type="match status" value="4"/>
</dbReference>
<dbReference type="InterPro" id="IPR036236">
    <property type="entry name" value="Znf_C2H2_sf"/>
</dbReference>
<evidence type="ECO:0000256" key="3">
    <source>
        <dbReference type="ARBA" id="ARBA00022771"/>
    </source>
</evidence>
<protein>
    <recommendedName>
        <fullName evidence="8">C2H2-type domain-containing protein</fullName>
    </recommendedName>
</protein>
<accession>A0ABN9LWR1</accession>
<dbReference type="Pfam" id="PF00096">
    <property type="entry name" value="zf-C2H2"/>
    <property type="match status" value="3"/>
</dbReference>
<keyword evidence="10" id="KW-1185">Reference proteome</keyword>
<reference evidence="9" key="1">
    <citation type="submission" date="2023-07" db="EMBL/GenBank/DDBJ databases">
        <authorList>
            <person name="Stuckert A."/>
        </authorList>
    </citation>
    <scope>NUCLEOTIDE SEQUENCE</scope>
</reference>
<comment type="caution">
    <text evidence="9">The sequence shown here is derived from an EMBL/GenBank/DDBJ whole genome shotgun (WGS) entry which is preliminary data.</text>
</comment>
<organism evidence="9 10">
    <name type="scientific">Ranitomeya imitator</name>
    <name type="common">mimic poison frog</name>
    <dbReference type="NCBI Taxonomy" id="111125"/>
    <lineage>
        <taxon>Eukaryota</taxon>
        <taxon>Metazoa</taxon>
        <taxon>Chordata</taxon>
        <taxon>Craniata</taxon>
        <taxon>Vertebrata</taxon>
        <taxon>Euteleostomi</taxon>
        <taxon>Amphibia</taxon>
        <taxon>Batrachia</taxon>
        <taxon>Anura</taxon>
        <taxon>Neobatrachia</taxon>
        <taxon>Hyloidea</taxon>
        <taxon>Dendrobatidae</taxon>
        <taxon>Dendrobatinae</taxon>
        <taxon>Ranitomeya</taxon>
    </lineage>
</organism>
<feature type="domain" description="C2H2-type" evidence="8">
    <location>
        <begin position="425"/>
        <end position="452"/>
    </location>
</feature>
<keyword evidence="4" id="KW-0862">Zinc</keyword>